<keyword evidence="10" id="KW-1185">Reference proteome</keyword>
<dbReference type="InterPro" id="IPR005467">
    <property type="entry name" value="His_kinase_dom"/>
</dbReference>
<dbReference type="CDD" id="cd16917">
    <property type="entry name" value="HATPase_UhpB-NarQ-NarX-like"/>
    <property type="match status" value="1"/>
</dbReference>
<dbReference type="Gene3D" id="3.30.565.10">
    <property type="entry name" value="Histidine kinase-like ATPase, C-terminal domain"/>
    <property type="match status" value="1"/>
</dbReference>
<evidence type="ECO:0000256" key="6">
    <source>
        <dbReference type="SAM" id="Coils"/>
    </source>
</evidence>
<comment type="caution">
    <text evidence="9">The sequence shown here is derived from an EMBL/GenBank/DDBJ whole genome shotgun (WGS) entry which is preliminary data.</text>
</comment>
<dbReference type="EMBL" id="VCNI01000001">
    <property type="protein sequence ID" value="TMU57493.1"/>
    <property type="molecule type" value="Genomic_DNA"/>
</dbReference>
<dbReference type="PANTHER" id="PTHR24421:SF10">
    <property type="entry name" value="NITRATE_NITRITE SENSOR PROTEIN NARQ"/>
    <property type="match status" value="1"/>
</dbReference>
<evidence type="ECO:0000259" key="8">
    <source>
        <dbReference type="PROSITE" id="PS50109"/>
    </source>
</evidence>
<proteinExistence type="predicted"/>
<sequence>MPSQQGEFILCMKIYAFIFFFILTIQSFSNSNKDLERYFFYLKSLEFDNGNKTANKIQDVNLQIALIQLAEVMYYSGNRQIKPNVLQNQLKDEELDKITKVVRFLTSGYTYLFYDKVKGNAYRSFYDAYNLSIEIGEEFLIKASLLALLKYYNFEIAKNSDAYLPYLNLFKDLAKDTIDEFWVLLYEVIFLSKSLEENIDNAYFQHVGELERYEETLKGNSPLLALLYYEKALMNDIENNDIKAIEYYGKATERAGEIPFLKSVSFFSSIKLAILEMNQNNFSTANEYIEKARVYSNLADSLRSSYYLSLYGSMLYNAQKQHDTAYQLLIDAYEKEFQMDFRRNTLEINRLEVELDTQRKEKQILEEQQKVRANRNWLIAAGITLILGFGIAILLQKNTTKKRLLAEQESQLKQQRVENLLKEQELVSIDAMIEGQEKERQKVANELHDDLGSLMATIKLHFDNSKVNDKDPAMQNAQKLLEEAYQKIRGMAHSKNSGVMSNQGLLPAIKKMASTISETNALKVTVEDFGLGERLENSLELTIFRMVQELVANAIKHAKATKVGIHLTQHEHQLNIIVEDNGSGFDSSKVNKTHNGMGLTTIEKRVEHLEGNFTIDSVLGKGTSILIDIPV</sequence>
<keyword evidence="3" id="KW-0808">Transferase</keyword>
<keyword evidence="5" id="KW-0902">Two-component regulatory system</keyword>
<feature type="transmembrane region" description="Helical" evidence="7">
    <location>
        <begin position="7"/>
        <end position="28"/>
    </location>
</feature>
<evidence type="ECO:0000256" key="1">
    <source>
        <dbReference type="ARBA" id="ARBA00000085"/>
    </source>
</evidence>
<dbReference type="InterPro" id="IPR003594">
    <property type="entry name" value="HATPase_dom"/>
</dbReference>
<name>A0ABY2WR85_9FLAO</name>
<feature type="transmembrane region" description="Helical" evidence="7">
    <location>
        <begin position="377"/>
        <end position="395"/>
    </location>
</feature>
<dbReference type="PROSITE" id="PS50109">
    <property type="entry name" value="HIS_KIN"/>
    <property type="match status" value="1"/>
</dbReference>
<feature type="coiled-coil region" evidence="6">
    <location>
        <begin position="341"/>
        <end position="368"/>
    </location>
</feature>
<dbReference type="SMART" id="SM00387">
    <property type="entry name" value="HATPase_c"/>
    <property type="match status" value="1"/>
</dbReference>
<keyword evidence="6" id="KW-0175">Coiled coil</keyword>
<keyword evidence="4 9" id="KW-0418">Kinase</keyword>
<evidence type="ECO:0000313" key="10">
    <source>
        <dbReference type="Proteomes" id="UP000751614"/>
    </source>
</evidence>
<keyword evidence="7" id="KW-0472">Membrane</keyword>
<dbReference type="Proteomes" id="UP000751614">
    <property type="component" value="Unassembled WGS sequence"/>
</dbReference>
<dbReference type="InterPro" id="IPR004358">
    <property type="entry name" value="Sig_transdc_His_kin-like_C"/>
</dbReference>
<comment type="catalytic activity">
    <reaction evidence="1">
        <text>ATP + protein L-histidine = ADP + protein N-phospho-L-histidine.</text>
        <dbReference type="EC" id="2.7.13.3"/>
    </reaction>
</comment>
<evidence type="ECO:0000313" key="9">
    <source>
        <dbReference type="EMBL" id="TMU57493.1"/>
    </source>
</evidence>
<accession>A0ABY2WR85</accession>
<keyword evidence="7" id="KW-1133">Transmembrane helix</keyword>
<evidence type="ECO:0000256" key="5">
    <source>
        <dbReference type="ARBA" id="ARBA00023012"/>
    </source>
</evidence>
<dbReference type="Pfam" id="PF02518">
    <property type="entry name" value="HATPase_c"/>
    <property type="match status" value="1"/>
</dbReference>
<keyword evidence="7" id="KW-0812">Transmembrane</keyword>
<feature type="domain" description="Histidine kinase" evidence="8">
    <location>
        <begin position="442"/>
        <end position="631"/>
    </location>
</feature>
<organism evidence="9 10">
    <name type="scientific">Flagellimonas algicola</name>
    <dbReference type="NCBI Taxonomy" id="2583815"/>
    <lineage>
        <taxon>Bacteria</taxon>
        <taxon>Pseudomonadati</taxon>
        <taxon>Bacteroidota</taxon>
        <taxon>Flavobacteriia</taxon>
        <taxon>Flavobacteriales</taxon>
        <taxon>Flavobacteriaceae</taxon>
        <taxon>Flagellimonas</taxon>
    </lineage>
</organism>
<dbReference type="EC" id="2.7.13.3" evidence="2"/>
<dbReference type="SUPFAM" id="SSF55874">
    <property type="entry name" value="ATPase domain of HSP90 chaperone/DNA topoisomerase II/histidine kinase"/>
    <property type="match status" value="1"/>
</dbReference>
<evidence type="ECO:0000256" key="7">
    <source>
        <dbReference type="SAM" id="Phobius"/>
    </source>
</evidence>
<dbReference type="Gene3D" id="1.20.5.1930">
    <property type="match status" value="1"/>
</dbReference>
<dbReference type="InterPro" id="IPR036890">
    <property type="entry name" value="HATPase_C_sf"/>
</dbReference>
<gene>
    <name evidence="9" type="ORF">FGG15_08095</name>
</gene>
<dbReference type="PRINTS" id="PR00344">
    <property type="entry name" value="BCTRLSENSOR"/>
</dbReference>
<evidence type="ECO:0000256" key="3">
    <source>
        <dbReference type="ARBA" id="ARBA00022679"/>
    </source>
</evidence>
<dbReference type="InterPro" id="IPR050482">
    <property type="entry name" value="Sensor_HK_TwoCompSys"/>
</dbReference>
<dbReference type="GO" id="GO:0016301">
    <property type="term" value="F:kinase activity"/>
    <property type="evidence" value="ECO:0007669"/>
    <property type="project" value="UniProtKB-KW"/>
</dbReference>
<evidence type="ECO:0000256" key="4">
    <source>
        <dbReference type="ARBA" id="ARBA00022777"/>
    </source>
</evidence>
<protein>
    <recommendedName>
        <fullName evidence="2">histidine kinase</fullName>
        <ecNumber evidence="2">2.7.13.3</ecNumber>
    </recommendedName>
</protein>
<reference evidence="9 10" key="1">
    <citation type="submission" date="2019-05" db="EMBL/GenBank/DDBJ databases">
        <title>Flagellimonas sp. AsT0115, sp. nov., isolated from a marine red algae, Asparagopsis taxiformis.</title>
        <authorList>
            <person name="Kim J."/>
            <person name="Jeong S.E."/>
            <person name="Jeon C.O."/>
        </authorList>
    </citation>
    <scope>NUCLEOTIDE SEQUENCE [LARGE SCALE GENOMIC DNA]</scope>
    <source>
        <strain evidence="9 10">AsT0115</strain>
    </source>
</reference>
<dbReference type="PANTHER" id="PTHR24421">
    <property type="entry name" value="NITRATE/NITRITE SENSOR PROTEIN NARX-RELATED"/>
    <property type="match status" value="1"/>
</dbReference>
<evidence type="ECO:0000256" key="2">
    <source>
        <dbReference type="ARBA" id="ARBA00012438"/>
    </source>
</evidence>